<dbReference type="Proteomes" id="UP000005239">
    <property type="component" value="Unassembled WGS sequence"/>
</dbReference>
<accession>A0A454XVI4</accession>
<reference evidence="1" key="2">
    <citation type="submission" date="2022-06" db="UniProtKB">
        <authorList>
            <consortium name="EnsemblMetazoa"/>
        </authorList>
    </citation>
    <scope>IDENTIFICATION</scope>
    <source>
        <strain evidence="1">PS312</strain>
    </source>
</reference>
<proteinExistence type="predicted"/>
<protein>
    <submittedName>
        <fullName evidence="1">Uncharacterized protein</fullName>
    </submittedName>
</protein>
<name>A0A454XVI4_PRIPA</name>
<dbReference type="EnsemblMetazoa" id="PPA00399.1">
    <property type="protein sequence ID" value="PPA00399.1"/>
    <property type="gene ID" value="WBGene00089953"/>
</dbReference>
<gene>
    <name evidence="1" type="primary">WBGene00089953</name>
</gene>
<evidence type="ECO:0000313" key="1">
    <source>
        <dbReference type="EnsemblMetazoa" id="PPA00399.1"/>
    </source>
</evidence>
<evidence type="ECO:0000313" key="2">
    <source>
        <dbReference type="Proteomes" id="UP000005239"/>
    </source>
</evidence>
<accession>A0A8R1U3F1</accession>
<keyword evidence="2" id="KW-1185">Reference proteome</keyword>
<organism evidence="1 2">
    <name type="scientific">Pristionchus pacificus</name>
    <name type="common">Parasitic nematode worm</name>
    <dbReference type="NCBI Taxonomy" id="54126"/>
    <lineage>
        <taxon>Eukaryota</taxon>
        <taxon>Metazoa</taxon>
        <taxon>Ecdysozoa</taxon>
        <taxon>Nematoda</taxon>
        <taxon>Chromadorea</taxon>
        <taxon>Rhabditida</taxon>
        <taxon>Rhabditina</taxon>
        <taxon>Diplogasteromorpha</taxon>
        <taxon>Diplogasteroidea</taxon>
        <taxon>Neodiplogasteridae</taxon>
        <taxon>Pristionchus</taxon>
    </lineage>
</organism>
<reference evidence="2" key="1">
    <citation type="journal article" date="2008" name="Nat. Genet.">
        <title>The Pristionchus pacificus genome provides a unique perspective on nematode lifestyle and parasitism.</title>
        <authorList>
            <person name="Dieterich C."/>
            <person name="Clifton S.W."/>
            <person name="Schuster L.N."/>
            <person name="Chinwalla A."/>
            <person name="Delehaunty K."/>
            <person name="Dinkelacker I."/>
            <person name="Fulton L."/>
            <person name="Fulton R."/>
            <person name="Godfrey J."/>
            <person name="Minx P."/>
            <person name="Mitreva M."/>
            <person name="Roeseler W."/>
            <person name="Tian H."/>
            <person name="Witte H."/>
            <person name="Yang S.P."/>
            <person name="Wilson R.K."/>
            <person name="Sommer R.J."/>
        </authorList>
    </citation>
    <scope>NUCLEOTIDE SEQUENCE [LARGE SCALE GENOMIC DNA]</scope>
    <source>
        <strain evidence="2">PS312</strain>
    </source>
</reference>
<dbReference type="AlphaFoldDB" id="A0A454XVI4"/>
<sequence>MANKAVLMTSLEEGYPLKGKEEFELERRLERSCFLSPFLCGARDPKLIAYVHLSIMSAATVISLLIFTITAIANRDILFYVGLIGAILALIPAPFLAMALLGLMRKRANTSIPLIVFLCFLGVTFTGVFAFFMIILFGADTNMQFALIIIYGLSVVYLSHVIRVLLRVRLDTLEDRIRPSQLR</sequence>